<reference evidence="1 2" key="1">
    <citation type="journal article" date="2010" name="Nature">
        <title>Genome sequencing and analysis of the model grass Brachypodium distachyon.</title>
        <authorList>
            <consortium name="International Brachypodium Initiative"/>
        </authorList>
    </citation>
    <scope>NUCLEOTIDE SEQUENCE [LARGE SCALE GENOMIC DNA]</scope>
    <source>
        <strain evidence="1 2">Bd21</strain>
    </source>
</reference>
<dbReference type="AlphaFoldDB" id="A0A2K2DSS8"/>
<proteinExistence type="predicted"/>
<dbReference type="EnsemblPlants" id="PNT77336">
    <property type="protein sequence ID" value="PNT77336"/>
    <property type="gene ID" value="BRADI_1g61365v3"/>
</dbReference>
<reference evidence="1" key="2">
    <citation type="submission" date="2017-06" db="EMBL/GenBank/DDBJ databases">
        <title>WGS assembly of Brachypodium distachyon.</title>
        <authorList>
            <consortium name="The International Brachypodium Initiative"/>
            <person name="Lucas S."/>
            <person name="Harmon-Smith M."/>
            <person name="Lail K."/>
            <person name="Tice H."/>
            <person name="Grimwood J."/>
            <person name="Bruce D."/>
            <person name="Barry K."/>
            <person name="Shu S."/>
            <person name="Lindquist E."/>
            <person name="Wang M."/>
            <person name="Pitluck S."/>
            <person name="Vogel J.P."/>
            <person name="Garvin D.F."/>
            <person name="Mockler T.C."/>
            <person name="Schmutz J."/>
            <person name="Rokhsar D."/>
            <person name="Bevan M.W."/>
        </authorList>
    </citation>
    <scope>NUCLEOTIDE SEQUENCE</scope>
    <source>
        <strain evidence="1">Bd21</strain>
    </source>
</reference>
<sequence length="151" mass="16428">MQLPPGRAFLRPCARPTSALLRPCVPPAAVLLRPCAPPPPSALRLALPPSILAQSSAPRFFVKRCRRGMFKLQSGCVHGGSAGRRSSDVGVPVLPLLTVAPAAGRDRRPWRRLRGLNGASRSSFGNSFFSFFPLRSVAYQSSFDYILIISW</sequence>
<organism evidence="1">
    <name type="scientific">Brachypodium distachyon</name>
    <name type="common">Purple false brome</name>
    <name type="synonym">Trachynia distachya</name>
    <dbReference type="NCBI Taxonomy" id="15368"/>
    <lineage>
        <taxon>Eukaryota</taxon>
        <taxon>Viridiplantae</taxon>
        <taxon>Streptophyta</taxon>
        <taxon>Embryophyta</taxon>
        <taxon>Tracheophyta</taxon>
        <taxon>Spermatophyta</taxon>
        <taxon>Magnoliopsida</taxon>
        <taxon>Liliopsida</taxon>
        <taxon>Poales</taxon>
        <taxon>Poaceae</taxon>
        <taxon>BOP clade</taxon>
        <taxon>Pooideae</taxon>
        <taxon>Stipodae</taxon>
        <taxon>Brachypodieae</taxon>
        <taxon>Brachypodium</taxon>
    </lineage>
</organism>
<reference evidence="2" key="3">
    <citation type="submission" date="2018-08" db="UniProtKB">
        <authorList>
            <consortium name="EnsemblPlants"/>
        </authorList>
    </citation>
    <scope>IDENTIFICATION</scope>
    <source>
        <strain evidence="2">cv. Bd21</strain>
    </source>
</reference>
<gene>
    <name evidence="1" type="ORF">BRADI_1g61365v3</name>
</gene>
<evidence type="ECO:0000313" key="1">
    <source>
        <dbReference type="EMBL" id="PNT77336.1"/>
    </source>
</evidence>
<dbReference type="InParanoid" id="A0A2K2DSS8"/>
<evidence type="ECO:0000313" key="3">
    <source>
        <dbReference type="Proteomes" id="UP000008810"/>
    </source>
</evidence>
<dbReference type="EMBL" id="CM000880">
    <property type="protein sequence ID" value="PNT77336.1"/>
    <property type="molecule type" value="Genomic_DNA"/>
</dbReference>
<protein>
    <submittedName>
        <fullName evidence="1 2">Uncharacterized protein</fullName>
    </submittedName>
</protein>
<evidence type="ECO:0000313" key="2">
    <source>
        <dbReference type="EnsemblPlants" id="PNT77336"/>
    </source>
</evidence>
<accession>A0A2K2DSS8</accession>
<keyword evidence="3" id="KW-1185">Reference proteome</keyword>
<dbReference type="Proteomes" id="UP000008810">
    <property type="component" value="Chromosome 1"/>
</dbReference>
<name>A0A2K2DSS8_BRADI</name>
<dbReference type="Gramene" id="PNT77336">
    <property type="protein sequence ID" value="PNT77336"/>
    <property type="gene ID" value="BRADI_1g61365v3"/>
</dbReference>